<dbReference type="Pfam" id="PF02463">
    <property type="entry name" value="SMC_N"/>
    <property type="match status" value="1"/>
</dbReference>
<evidence type="ECO:0000256" key="6">
    <source>
        <dbReference type="ARBA" id="ARBA00022840"/>
    </source>
</evidence>
<keyword evidence="5" id="KW-0227">DNA damage</keyword>
<evidence type="ECO:0000256" key="4">
    <source>
        <dbReference type="ARBA" id="ARBA00022741"/>
    </source>
</evidence>
<comment type="similarity">
    <text evidence="2">Belongs to the RecN family.</text>
</comment>
<dbReference type="InterPro" id="IPR027417">
    <property type="entry name" value="P-loop_NTPase"/>
</dbReference>
<feature type="domain" description="RecF/RecN/SMC N-terminal" evidence="9">
    <location>
        <begin position="2"/>
        <end position="514"/>
    </location>
</feature>
<evidence type="ECO:0000256" key="1">
    <source>
        <dbReference type="ARBA" id="ARBA00003618"/>
    </source>
</evidence>
<keyword evidence="6" id="KW-0067">ATP-binding</keyword>
<gene>
    <name evidence="10" type="ORF">UFOPK3516_01249</name>
</gene>
<proteinExistence type="inferred from homology"/>
<keyword evidence="4" id="KW-0547">Nucleotide-binding</keyword>
<dbReference type="AlphaFoldDB" id="A0A6J7GTZ4"/>
<dbReference type="Gene3D" id="3.40.50.300">
    <property type="entry name" value="P-loop containing nucleotide triphosphate hydrolases"/>
    <property type="match status" value="2"/>
</dbReference>
<accession>A0A6J7GTZ4</accession>
<evidence type="ECO:0000256" key="5">
    <source>
        <dbReference type="ARBA" id="ARBA00022763"/>
    </source>
</evidence>
<evidence type="ECO:0000259" key="9">
    <source>
        <dbReference type="Pfam" id="PF02463"/>
    </source>
</evidence>
<organism evidence="10">
    <name type="scientific">freshwater metagenome</name>
    <dbReference type="NCBI Taxonomy" id="449393"/>
    <lineage>
        <taxon>unclassified sequences</taxon>
        <taxon>metagenomes</taxon>
        <taxon>ecological metagenomes</taxon>
    </lineage>
</organism>
<dbReference type="InterPro" id="IPR004604">
    <property type="entry name" value="DNA_recomb/repair_RecN"/>
</dbReference>
<dbReference type="GO" id="GO:0006310">
    <property type="term" value="P:DNA recombination"/>
    <property type="evidence" value="ECO:0007669"/>
    <property type="project" value="InterPro"/>
</dbReference>
<dbReference type="PANTHER" id="PTHR11059:SF0">
    <property type="entry name" value="DNA REPAIR PROTEIN RECN"/>
    <property type="match status" value="1"/>
</dbReference>
<name>A0A6J7GTZ4_9ZZZZ</name>
<evidence type="ECO:0000256" key="3">
    <source>
        <dbReference type="ARBA" id="ARBA00021315"/>
    </source>
</evidence>
<reference evidence="10" key="1">
    <citation type="submission" date="2020-05" db="EMBL/GenBank/DDBJ databases">
        <authorList>
            <person name="Chiriac C."/>
            <person name="Salcher M."/>
            <person name="Ghai R."/>
            <person name="Kavagutti S V."/>
        </authorList>
    </citation>
    <scope>NUCLEOTIDE SEQUENCE</scope>
</reference>
<evidence type="ECO:0000256" key="8">
    <source>
        <dbReference type="ARBA" id="ARBA00033408"/>
    </source>
</evidence>
<evidence type="ECO:0000256" key="2">
    <source>
        <dbReference type="ARBA" id="ARBA00009441"/>
    </source>
</evidence>
<dbReference type="CDD" id="cd03241">
    <property type="entry name" value="ABC_RecN"/>
    <property type="match status" value="1"/>
</dbReference>
<dbReference type="NCBIfam" id="TIGR00634">
    <property type="entry name" value="recN"/>
    <property type="match status" value="1"/>
</dbReference>
<dbReference type="PANTHER" id="PTHR11059">
    <property type="entry name" value="DNA REPAIR PROTEIN RECN"/>
    <property type="match status" value="1"/>
</dbReference>
<comment type="function">
    <text evidence="1">May be involved in recombinational repair of damaged DNA.</text>
</comment>
<dbReference type="GO" id="GO:0005524">
    <property type="term" value="F:ATP binding"/>
    <property type="evidence" value="ECO:0007669"/>
    <property type="project" value="UniProtKB-KW"/>
</dbReference>
<dbReference type="GO" id="GO:0043590">
    <property type="term" value="C:bacterial nucleoid"/>
    <property type="evidence" value="ECO:0007669"/>
    <property type="project" value="TreeGrafter"/>
</dbReference>
<dbReference type="PIRSF" id="PIRSF003128">
    <property type="entry name" value="RecN"/>
    <property type="match status" value="1"/>
</dbReference>
<dbReference type="GO" id="GO:0009432">
    <property type="term" value="P:SOS response"/>
    <property type="evidence" value="ECO:0007669"/>
    <property type="project" value="TreeGrafter"/>
</dbReference>
<evidence type="ECO:0000256" key="7">
    <source>
        <dbReference type="ARBA" id="ARBA00023204"/>
    </source>
</evidence>
<evidence type="ECO:0000313" key="10">
    <source>
        <dbReference type="EMBL" id="CAB4906909.1"/>
    </source>
</evidence>
<sequence length="562" mass="60626">MIDEIRIRDLGVIAEAHLPLGPGFTAITGETGAGKTMVVTALGLLRGERAETARVRSGSHQAWVEGRWLLEHPETVRARVEEAGATLEGNELLMGRSVSTEGRSRAVVCGRSTPIGTLGEIGDALVAVHGQSEQVRLRSSSAQREMLDRFAGEKHARLIEQYGHAYRQWHDNQVELQQLITERDNRAREADDLRQAMSEIEATAPQPGEDAELAALAERLTNSEELRTATAQAREALSDNGADGGDALALIESARRTLDRVAEVDTVLAEIRDSLDALSAQVGDAAHRLSSHLASLEGEGVNDLDLIQQRRADIALLMRRYGPTLDDVLAYLDSGSRRLFDLDSDNERINELQADVQAQETSVWDLATQLRGEREQAAVRLSADVTTELAALAMPDAQLFVRVAHLEIPGPHGADTVEILLRPHPGSEPMPVSKGASGGELSRVMLALEVVIASVDTVPTFVFDEIDAGVGGAAAIEIGKRLARLAQRSQVIVVTHLAQVAAFANNHLNVQKDTSGSFTESSVYRLQGEEREAEMARLLSGLSDSETGLAHARELLTLAGQG</sequence>
<dbReference type="SUPFAM" id="SSF52540">
    <property type="entry name" value="P-loop containing nucleoside triphosphate hydrolases"/>
    <property type="match status" value="1"/>
</dbReference>
<keyword evidence="7" id="KW-0234">DNA repair</keyword>
<dbReference type="EMBL" id="CAFBMB010000119">
    <property type="protein sequence ID" value="CAB4906909.1"/>
    <property type="molecule type" value="Genomic_DNA"/>
</dbReference>
<protein>
    <recommendedName>
        <fullName evidence="3">DNA repair protein RecN</fullName>
    </recommendedName>
    <alternativeName>
        <fullName evidence="8">Recombination protein N</fullName>
    </alternativeName>
</protein>
<dbReference type="InterPro" id="IPR003395">
    <property type="entry name" value="RecF/RecN/SMC_N"/>
</dbReference>
<dbReference type="GO" id="GO:0006281">
    <property type="term" value="P:DNA repair"/>
    <property type="evidence" value="ECO:0007669"/>
    <property type="project" value="UniProtKB-KW"/>
</dbReference>